<dbReference type="RefSeq" id="WP_123580519.1">
    <property type="nucleotide sequence ID" value="NZ_NIGF01000006.1"/>
</dbReference>
<evidence type="ECO:0000256" key="1">
    <source>
        <dbReference type="SAM" id="Phobius"/>
    </source>
</evidence>
<reference evidence="2 3" key="1">
    <citation type="journal article" date="2018" name="Syst. Appl. Microbiol.">
        <title>Abditibacterium utsteinense sp. nov., the first cultivated member of candidate phylum FBP, isolated from ice-free Antarctic soil samples.</title>
        <authorList>
            <person name="Tahon G."/>
            <person name="Tytgat B."/>
            <person name="Lebbe L."/>
            <person name="Carlier A."/>
            <person name="Willems A."/>
        </authorList>
    </citation>
    <scope>NUCLEOTIDE SEQUENCE [LARGE SCALE GENOMIC DNA]</scope>
    <source>
        <strain evidence="2 3">LMG 29911</strain>
    </source>
</reference>
<dbReference type="EMBL" id="NIGF01000006">
    <property type="protein sequence ID" value="PQV64294.1"/>
    <property type="molecule type" value="Genomic_DNA"/>
</dbReference>
<keyword evidence="1" id="KW-0812">Transmembrane</keyword>
<organism evidence="2 3">
    <name type="scientific">Abditibacterium utsteinense</name>
    <dbReference type="NCBI Taxonomy" id="1960156"/>
    <lineage>
        <taxon>Bacteria</taxon>
        <taxon>Pseudomonadati</taxon>
        <taxon>Abditibacteriota</taxon>
        <taxon>Abditibacteriia</taxon>
        <taxon>Abditibacteriales</taxon>
        <taxon>Abditibacteriaceae</taxon>
        <taxon>Abditibacterium</taxon>
    </lineage>
</organism>
<dbReference type="AlphaFoldDB" id="A0A2S8SU06"/>
<accession>A0A2S8SU06</accession>
<keyword evidence="1" id="KW-0472">Membrane</keyword>
<protein>
    <submittedName>
        <fullName evidence="2">Uncharacterized protein</fullName>
    </submittedName>
</protein>
<name>A0A2S8SU06_9BACT</name>
<feature type="transmembrane region" description="Helical" evidence="1">
    <location>
        <begin position="57"/>
        <end position="77"/>
    </location>
</feature>
<sequence>MQNPHNPNSAPRPTRYLGACPNCNHGTMMPLARFFESDVNESPTIDSFVPNRAIARFFPGASLFFMITTWFGSLFYGKAKVAKGRAKVKKAREEILPRSPNSAICPNCYETLERL</sequence>
<keyword evidence="3" id="KW-1185">Reference proteome</keyword>
<dbReference type="InParanoid" id="A0A2S8SU06"/>
<comment type="caution">
    <text evidence="2">The sequence shown here is derived from an EMBL/GenBank/DDBJ whole genome shotgun (WGS) entry which is preliminary data.</text>
</comment>
<dbReference type="Proteomes" id="UP000237684">
    <property type="component" value="Unassembled WGS sequence"/>
</dbReference>
<evidence type="ECO:0000313" key="3">
    <source>
        <dbReference type="Proteomes" id="UP000237684"/>
    </source>
</evidence>
<keyword evidence="1" id="KW-1133">Transmembrane helix</keyword>
<gene>
    <name evidence="2" type="ORF">B1R32_106140</name>
</gene>
<proteinExistence type="predicted"/>
<evidence type="ECO:0000313" key="2">
    <source>
        <dbReference type="EMBL" id="PQV64294.1"/>
    </source>
</evidence>